<sequence>MLRCMITPYITKQDTCMRTSITPEEKLAVDSGSPSFISETNNEAVVLSQFISDAQLTTLKNEIVQAMKKKLPQMIVAQMTTVISPLEGRLKELQGSVTFLSEKYDDFSIKVEKLVLDSQRHDELVNKNIAEISRLNETVRFLEEQLSECNIEIHGVNESKSENLLEDYDVVKVTRVAKINKDNKKPRTIAAKLTPRRRDEFLSSMSRYRVIRRDRDSNFLKTHYKDHGGGVLIALSKHINYELLNVNDTDLEDLWVRLHLNGFIINLCVVYIPAHIPIAVFKQVASY</sequence>
<dbReference type="Proteomes" id="UP000324832">
    <property type="component" value="Unassembled WGS sequence"/>
</dbReference>
<dbReference type="AlphaFoldDB" id="A0A5E4QVI0"/>
<feature type="coiled-coil region" evidence="1">
    <location>
        <begin position="125"/>
        <end position="152"/>
    </location>
</feature>
<reference evidence="2 3" key="1">
    <citation type="submission" date="2017-07" db="EMBL/GenBank/DDBJ databases">
        <authorList>
            <person name="Talla V."/>
            <person name="Backstrom N."/>
        </authorList>
    </citation>
    <scope>NUCLEOTIDE SEQUENCE [LARGE SCALE GENOMIC DNA]</scope>
</reference>
<organism evidence="2 3">
    <name type="scientific">Leptidea sinapis</name>
    <dbReference type="NCBI Taxonomy" id="189913"/>
    <lineage>
        <taxon>Eukaryota</taxon>
        <taxon>Metazoa</taxon>
        <taxon>Ecdysozoa</taxon>
        <taxon>Arthropoda</taxon>
        <taxon>Hexapoda</taxon>
        <taxon>Insecta</taxon>
        <taxon>Pterygota</taxon>
        <taxon>Neoptera</taxon>
        <taxon>Endopterygota</taxon>
        <taxon>Lepidoptera</taxon>
        <taxon>Glossata</taxon>
        <taxon>Ditrysia</taxon>
        <taxon>Papilionoidea</taxon>
        <taxon>Pieridae</taxon>
        <taxon>Dismorphiinae</taxon>
        <taxon>Leptidea</taxon>
    </lineage>
</organism>
<evidence type="ECO:0000256" key="1">
    <source>
        <dbReference type="SAM" id="Coils"/>
    </source>
</evidence>
<name>A0A5E4QVI0_9NEOP</name>
<evidence type="ECO:0000313" key="2">
    <source>
        <dbReference type="EMBL" id="VVD01713.1"/>
    </source>
</evidence>
<accession>A0A5E4QVI0</accession>
<protein>
    <submittedName>
        <fullName evidence="2">Uncharacterized protein</fullName>
    </submittedName>
</protein>
<evidence type="ECO:0000313" key="3">
    <source>
        <dbReference type="Proteomes" id="UP000324832"/>
    </source>
</evidence>
<dbReference type="EMBL" id="FZQP02005554">
    <property type="protein sequence ID" value="VVD01713.1"/>
    <property type="molecule type" value="Genomic_DNA"/>
</dbReference>
<gene>
    <name evidence="2" type="ORF">LSINAPIS_LOCUS12068</name>
</gene>
<keyword evidence="3" id="KW-1185">Reference proteome</keyword>
<proteinExistence type="predicted"/>
<keyword evidence="1" id="KW-0175">Coiled coil</keyword>